<dbReference type="Pfam" id="PF07799">
    <property type="entry name" value="DUF1643"/>
    <property type="match status" value="1"/>
</dbReference>
<sequence>MVNYNEKYVNIASIKMDPPQTNEIEYRYKLEIDLVAREATNKNSKKTLLVIMMNPSKAKTDESDRTVNRVAKYAWCEGYKTVLIYNSMPYYGTTKSEVTALETTVKEDEDILTQNMKDIEKELMNMKSKDLFLATGVPQEYFEKYVWQIHEIINKEKISFLAAKLKDSGQVLSNKNYTFHPIYTKNKMRKYSNEHGKILDLNLVGNPSGLCVK</sequence>
<dbReference type="InterPro" id="IPR012441">
    <property type="entry name" value="DUF1643"/>
</dbReference>
<dbReference type="AlphaFoldDB" id="A0A1S7FVU2"/>
<evidence type="ECO:0008006" key="3">
    <source>
        <dbReference type="Google" id="ProtNLM"/>
    </source>
</evidence>
<organism evidence="1 2">
    <name type="scientific">Listeria weihenstephanensis</name>
    <dbReference type="NCBI Taxonomy" id="1006155"/>
    <lineage>
        <taxon>Bacteria</taxon>
        <taxon>Bacillati</taxon>
        <taxon>Bacillota</taxon>
        <taxon>Bacilli</taxon>
        <taxon>Bacillales</taxon>
        <taxon>Listeriaceae</taxon>
        <taxon>Listeria</taxon>
    </lineage>
</organism>
<keyword evidence="2" id="KW-1185">Reference proteome</keyword>
<dbReference type="EMBL" id="CP011102">
    <property type="protein sequence ID" value="AQY51556.1"/>
    <property type="molecule type" value="Genomic_DNA"/>
</dbReference>
<reference evidence="2" key="1">
    <citation type="submission" date="2015-03" db="EMBL/GenBank/DDBJ databases">
        <authorList>
            <person name="Ferrari E."/>
            <person name="Walter M.C."/>
            <person name="Huptas C."/>
            <person name="Scherer S."/>
            <person name="Mueller-Herbst S."/>
        </authorList>
    </citation>
    <scope>NUCLEOTIDE SEQUENCE [LARGE SCALE GENOMIC DNA]</scope>
    <source>
        <strain evidence="2">LWP01</strain>
    </source>
</reference>
<dbReference type="Proteomes" id="UP000223060">
    <property type="component" value="Chromosome"/>
</dbReference>
<evidence type="ECO:0000313" key="1">
    <source>
        <dbReference type="EMBL" id="AQY51556.1"/>
    </source>
</evidence>
<dbReference type="KEGG" id="lwi:UE46_11265"/>
<accession>A0A1S7FVU2</accession>
<name>A0A1S7FVU2_9LIST</name>
<dbReference type="RefSeq" id="WP_036059521.1">
    <property type="nucleotide sequence ID" value="NZ_CP011102.1"/>
</dbReference>
<evidence type="ECO:0000313" key="2">
    <source>
        <dbReference type="Proteomes" id="UP000223060"/>
    </source>
</evidence>
<protein>
    <recommendedName>
        <fullName evidence="3">DUF1643 domain-containing protein</fullName>
    </recommendedName>
</protein>
<proteinExistence type="predicted"/>
<gene>
    <name evidence="1" type="ORF">UE46_11265</name>
</gene>